<dbReference type="GO" id="GO:0016020">
    <property type="term" value="C:membrane"/>
    <property type="evidence" value="ECO:0007669"/>
    <property type="project" value="InterPro"/>
</dbReference>
<evidence type="ECO:0000313" key="2">
    <source>
        <dbReference type="EMBL" id="KAF7137937.1"/>
    </source>
</evidence>
<organism evidence="2 3">
    <name type="scientific">Rhododendron simsii</name>
    <name type="common">Sims's rhododendron</name>
    <dbReference type="NCBI Taxonomy" id="118357"/>
    <lineage>
        <taxon>Eukaryota</taxon>
        <taxon>Viridiplantae</taxon>
        <taxon>Streptophyta</taxon>
        <taxon>Embryophyta</taxon>
        <taxon>Tracheophyta</taxon>
        <taxon>Spermatophyta</taxon>
        <taxon>Magnoliopsida</taxon>
        <taxon>eudicotyledons</taxon>
        <taxon>Gunneridae</taxon>
        <taxon>Pentapetalae</taxon>
        <taxon>asterids</taxon>
        <taxon>Ericales</taxon>
        <taxon>Ericaceae</taxon>
        <taxon>Ericoideae</taxon>
        <taxon>Rhodoreae</taxon>
        <taxon>Rhododendron</taxon>
    </lineage>
</organism>
<dbReference type="EMBL" id="WJXA01000007">
    <property type="protein sequence ID" value="KAF7137937.1"/>
    <property type="molecule type" value="Genomic_DNA"/>
</dbReference>
<sequence>MATENLLDRRGNADYTRIENDIKDSDDDYYDDDDIEEISRAGRWRAAIARCGFWTLALAVAAPASLHYIEIFYLRSPQSVASKPSWFPKKSMDAASVFPSLLISLSFWFGWAEGGVIRRPKEVAVECILYLILTLAWDQIVFEHGAKKFGLAIGFARYLVAEQLSNVLKELNRTASRLVSGSVFWNTNFATNINLCLIFW</sequence>
<keyword evidence="3" id="KW-1185">Reference proteome</keyword>
<feature type="transmembrane region" description="Helical" evidence="1">
    <location>
        <begin position="94"/>
        <end position="111"/>
    </location>
</feature>
<dbReference type="Pfam" id="PF03073">
    <property type="entry name" value="TspO_MBR"/>
    <property type="match status" value="1"/>
</dbReference>
<dbReference type="AlphaFoldDB" id="A0A834GQS4"/>
<dbReference type="OrthoDB" id="8841220at2759"/>
<evidence type="ECO:0000313" key="3">
    <source>
        <dbReference type="Proteomes" id="UP000626092"/>
    </source>
</evidence>
<reference evidence="2" key="1">
    <citation type="submission" date="2019-11" db="EMBL/GenBank/DDBJ databases">
        <authorList>
            <person name="Liu Y."/>
            <person name="Hou J."/>
            <person name="Li T.-Q."/>
            <person name="Guan C.-H."/>
            <person name="Wu X."/>
            <person name="Wu H.-Z."/>
            <person name="Ling F."/>
            <person name="Zhang R."/>
            <person name="Shi X.-G."/>
            <person name="Ren J.-P."/>
            <person name="Chen E.-F."/>
            <person name="Sun J.-M."/>
        </authorList>
    </citation>
    <scope>NUCLEOTIDE SEQUENCE</scope>
    <source>
        <strain evidence="2">Adult_tree_wgs_1</strain>
        <tissue evidence="2">Leaves</tissue>
    </source>
</reference>
<dbReference type="PANTHER" id="PTHR10057:SF0">
    <property type="entry name" value="TRANSLOCATOR PROTEIN"/>
    <property type="match status" value="1"/>
</dbReference>
<dbReference type="InterPro" id="IPR004307">
    <property type="entry name" value="TspO_MBR"/>
</dbReference>
<dbReference type="PANTHER" id="PTHR10057">
    <property type="entry name" value="PERIPHERAL-TYPE BENZODIAZEPINE RECEPTOR"/>
    <property type="match status" value="1"/>
</dbReference>
<name>A0A834GQS4_RHOSS</name>
<gene>
    <name evidence="2" type="ORF">RHSIM_Rhsim07G0194500</name>
</gene>
<evidence type="ECO:0000256" key="1">
    <source>
        <dbReference type="SAM" id="Phobius"/>
    </source>
</evidence>
<dbReference type="Proteomes" id="UP000626092">
    <property type="component" value="Unassembled WGS sequence"/>
</dbReference>
<keyword evidence="1" id="KW-0812">Transmembrane</keyword>
<accession>A0A834GQS4</accession>
<proteinExistence type="predicted"/>
<keyword evidence="1" id="KW-0472">Membrane</keyword>
<protein>
    <submittedName>
        <fullName evidence="2">Uncharacterized protein</fullName>
    </submittedName>
</protein>
<feature type="transmembrane region" description="Helical" evidence="1">
    <location>
        <begin position="53"/>
        <end position="74"/>
    </location>
</feature>
<keyword evidence="1" id="KW-1133">Transmembrane helix</keyword>
<comment type="caution">
    <text evidence="2">The sequence shown here is derived from an EMBL/GenBank/DDBJ whole genome shotgun (WGS) entry which is preliminary data.</text>
</comment>